<comment type="similarity">
    <text evidence="1">Belongs to the TRAFAC class myosin-kinesin ATPase superfamily. Kinesin family.</text>
</comment>
<organism evidence="5 6">
    <name type="scientific">Symbiodinium pilosum</name>
    <name type="common">Dinoflagellate</name>
    <dbReference type="NCBI Taxonomy" id="2952"/>
    <lineage>
        <taxon>Eukaryota</taxon>
        <taxon>Sar</taxon>
        <taxon>Alveolata</taxon>
        <taxon>Dinophyceae</taxon>
        <taxon>Suessiales</taxon>
        <taxon>Symbiodiniaceae</taxon>
        <taxon>Symbiodinium</taxon>
    </lineage>
</organism>
<comment type="caution">
    <text evidence="5">The sequence shown here is derived from an EMBL/GenBank/DDBJ whole genome shotgun (WGS) entry which is preliminary data.</text>
</comment>
<feature type="coiled-coil region" evidence="2">
    <location>
        <begin position="133"/>
        <end position="160"/>
    </location>
</feature>
<evidence type="ECO:0000256" key="2">
    <source>
        <dbReference type="SAM" id="Coils"/>
    </source>
</evidence>
<feature type="coiled-coil region" evidence="2">
    <location>
        <begin position="61"/>
        <end position="109"/>
    </location>
</feature>
<evidence type="ECO:0000259" key="4">
    <source>
        <dbReference type="PROSITE" id="PS50067"/>
    </source>
</evidence>
<protein>
    <submittedName>
        <fullName evidence="5">KIF3A protein</fullName>
    </submittedName>
</protein>
<evidence type="ECO:0000313" key="5">
    <source>
        <dbReference type="EMBL" id="CAE7604783.1"/>
    </source>
</evidence>
<evidence type="ECO:0000256" key="3">
    <source>
        <dbReference type="SAM" id="MobiDB-lite"/>
    </source>
</evidence>
<dbReference type="InterPro" id="IPR001752">
    <property type="entry name" value="Kinesin_motor_dom"/>
</dbReference>
<comment type="caution">
    <text evidence="1">Lacks conserved residue(s) required for the propagation of feature annotation.</text>
</comment>
<dbReference type="EMBL" id="CAJNIZ010040580">
    <property type="protein sequence ID" value="CAE7604783.1"/>
    <property type="molecule type" value="Genomic_DNA"/>
</dbReference>
<evidence type="ECO:0000256" key="1">
    <source>
        <dbReference type="PROSITE-ProRule" id="PRU00283"/>
    </source>
</evidence>
<feature type="non-terminal residue" evidence="5">
    <location>
        <position position="1"/>
    </location>
</feature>
<keyword evidence="6" id="KW-1185">Reference proteome</keyword>
<dbReference type="GO" id="GO:0008017">
    <property type="term" value="F:microtubule binding"/>
    <property type="evidence" value="ECO:0007669"/>
    <property type="project" value="InterPro"/>
</dbReference>
<accession>A0A812UXH8</accession>
<feature type="domain" description="Kinesin motor" evidence="4">
    <location>
        <begin position="1"/>
        <end position="30"/>
    </location>
</feature>
<dbReference type="PROSITE" id="PS50067">
    <property type="entry name" value="KINESIN_MOTOR_2"/>
    <property type="match status" value="1"/>
</dbReference>
<keyword evidence="2" id="KW-0175">Coiled coil</keyword>
<sequence>TLVVATIGPELDEMEETAKTLTYAQQMMTSLTVRTSNVGLNRIDQDQSSLMQMRDRHNQCIQMLKEKVSDSREEEQEERRRLQHEMNEINQRLLTKDSAEKTLEEMRQQQFTKMDAMRTEISEAMNSQMELLRKQSAVELESLRASVERSQQESERVKKEAEAFGICPARLLSKTLNKHGEQLKKRSCGKSGPNLMRRGSS</sequence>
<reference evidence="5" key="1">
    <citation type="submission" date="2021-02" db="EMBL/GenBank/DDBJ databases">
        <authorList>
            <person name="Dougan E. K."/>
            <person name="Rhodes N."/>
            <person name="Thang M."/>
            <person name="Chan C."/>
        </authorList>
    </citation>
    <scope>NUCLEOTIDE SEQUENCE</scope>
</reference>
<evidence type="ECO:0000313" key="6">
    <source>
        <dbReference type="Proteomes" id="UP000649617"/>
    </source>
</evidence>
<dbReference type="GO" id="GO:0007018">
    <property type="term" value="P:microtubule-based movement"/>
    <property type="evidence" value="ECO:0007669"/>
    <property type="project" value="InterPro"/>
</dbReference>
<dbReference type="GO" id="GO:0005524">
    <property type="term" value="F:ATP binding"/>
    <property type="evidence" value="ECO:0007669"/>
    <property type="project" value="InterPro"/>
</dbReference>
<feature type="region of interest" description="Disordered" evidence="3">
    <location>
        <begin position="178"/>
        <end position="201"/>
    </location>
</feature>
<dbReference type="Proteomes" id="UP000649617">
    <property type="component" value="Unassembled WGS sequence"/>
</dbReference>
<gene>
    <name evidence="5" type="primary">KIF3A</name>
    <name evidence="5" type="ORF">SPIL2461_LOCUS16011</name>
</gene>
<dbReference type="GO" id="GO:0003777">
    <property type="term" value="F:microtubule motor activity"/>
    <property type="evidence" value="ECO:0007669"/>
    <property type="project" value="InterPro"/>
</dbReference>
<proteinExistence type="inferred from homology"/>
<name>A0A812UXH8_SYMPI</name>
<dbReference type="OrthoDB" id="10565988at2759"/>
<dbReference type="AlphaFoldDB" id="A0A812UXH8"/>